<feature type="compositionally biased region" description="Acidic residues" evidence="16">
    <location>
        <begin position="241"/>
        <end position="257"/>
    </location>
</feature>
<dbReference type="InterPro" id="IPR036925">
    <property type="entry name" value="TIF_IF2_dom3_sf"/>
</dbReference>
<evidence type="ECO:0000256" key="3">
    <source>
        <dbReference type="ARBA" id="ARBA00007733"/>
    </source>
</evidence>
<evidence type="ECO:0000256" key="6">
    <source>
        <dbReference type="ARBA" id="ARBA00022490"/>
    </source>
</evidence>
<feature type="compositionally biased region" description="Basic and acidic residues" evidence="16">
    <location>
        <begin position="192"/>
        <end position="202"/>
    </location>
</feature>
<feature type="compositionally biased region" description="Basic and acidic residues" evidence="16">
    <location>
        <begin position="570"/>
        <end position="585"/>
    </location>
</feature>
<comment type="subunit">
    <text evidence="15">Interacts through its C-terminal domain (CTD) with the CTD of eIF1A (EIF1AX) or with the CTD of EIF5 (mutually exclusive) through a common binding site. Interacts with eIF1A (EIF1AX) from the location of the start codon by the 43S complex until the formation of the 80S complex. Interacts with ANXA5 in a calcium and phospholipid-dependent manner.</text>
</comment>
<dbReference type="Gene3D" id="3.40.50.10050">
    <property type="entry name" value="Translation initiation factor IF- 2, domain 3"/>
    <property type="match status" value="1"/>
</dbReference>
<evidence type="ECO:0000313" key="18">
    <source>
        <dbReference type="EMBL" id="CAH1777492.1"/>
    </source>
</evidence>
<feature type="compositionally biased region" description="Basic residues" evidence="16">
    <location>
        <begin position="356"/>
        <end position="367"/>
    </location>
</feature>
<feature type="compositionally biased region" description="Basic and acidic residues" evidence="16">
    <location>
        <begin position="51"/>
        <end position="62"/>
    </location>
</feature>
<feature type="domain" description="Tr-type G" evidence="17">
    <location>
        <begin position="644"/>
        <end position="861"/>
    </location>
</feature>
<keyword evidence="8" id="KW-0479">Metal-binding</keyword>
<comment type="cofactor">
    <cofactor evidence="1">
        <name>a monovalent cation</name>
        <dbReference type="ChEBI" id="CHEBI:60242"/>
    </cofactor>
</comment>
<evidence type="ECO:0000256" key="4">
    <source>
        <dbReference type="ARBA" id="ARBA00011986"/>
    </source>
</evidence>
<evidence type="ECO:0000256" key="16">
    <source>
        <dbReference type="SAM" id="MobiDB-lite"/>
    </source>
</evidence>
<name>A0A8S4N904_OWEFU</name>
<keyword evidence="12" id="KW-0342">GTP-binding</keyword>
<gene>
    <name evidence="18" type="ORF">OFUS_LOCUS4523</name>
</gene>
<keyword evidence="7" id="KW-0396">Initiation factor</keyword>
<dbReference type="GO" id="GO:0003924">
    <property type="term" value="F:GTPase activity"/>
    <property type="evidence" value="ECO:0007669"/>
    <property type="project" value="InterPro"/>
</dbReference>
<dbReference type="GO" id="GO:0005525">
    <property type="term" value="F:GTP binding"/>
    <property type="evidence" value="ECO:0007669"/>
    <property type="project" value="UniProtKB-KW"/>
</dbReference>
<dbReference type="CDD" id="cd01887">
    <property type="entry name" value="IF2_eIF5B"/>
    <property type="match status" value="1"/>
</dbReference>
<dbReference type="AlphaFoldDB" id="A0A8S4N904"/>
<keyword evidence="9" id="KW-0547">Nucleotide-binding</keyword>
<keyword evidence="19" id="KW-1185">Reference proteome</keyword>
<feature type="compositionally biased region" description="Basic and acidic residues" evidence="16">
    <location>
        <begin position="209"/>
        <end position="240"/>
    </location>
</feature>
<dbReference type="InterPro" id="IPR000795">
    <property type="entry name" value="T_Tr_GTP-bd_dom"/>
</dbReference>
<dbReference type="InterPro" id="IPR005225">
    <property type="entry name" value="Small_GTP-bd"/>
</dbReference>
<feature type="compositionally biased region" description="Low complexity" evidence="16">
    <location>
        <begin position="316"/>
        <end position="327"/>
    </location>
</feature>
<comment type="similarity">
    <text evidence="3">Belongs to the TRAFAC class translation factor GTPase superfamily. Classic translation factor GTPase family. IF-2 subfamily.</text>
</comment>
<dbReference type="GO" id="GO:0003743">
    <property type="term" value="F:translation initiation factor activity"/>
    <property type="evidence" value="ECO:0007669"/>
    <property type="project" value="UniProtKB-KW"/>
</dbReference>
<dbReference type="SUPFAM" id="SSF52540">
    <property type="entry name" value="P-loop containing nucleoside triphosphate hydrolases"/>
    <property type="match status" value="1"/>
</dbReference>
<evidence type="ECO:0000256" key="12">
    <source>
        <dbReference type="ARBA" id="ARBA00023134"/>
    </source>
</evidence>
<dbReference type="FunFam" id="2.40.30.10:FF:000013">
    <property type="entry name" value="eukaryotic translation initiation factor 5B"/>
    <property type="match status" value="1"/>
</dbReference>
<evidence type="ECO:0000256" key="10">
    <source>
        <dbReference type="ARBA" id="ARBA00022801"/>
    </source>
</evidence>
<keyword evidence="11" id="KW-0648">Protein biosynthesis</keyword>
<feature type="compositionally biased region" description="Basic and acidic residues" evidence="16">
    <location>
        <begin position="299"/>
        <end position="308"/>
    </location>
</feature>
<reference evidence="18" key="1">
    <citation type="submission" date="2022-03" db="EMBL/GenBank/DDBJ databases">
        <authorList>
            <person name="Martin C."/>
        </authorList>
    </citation>
    <scope>NUCLEOTIDE SEQUENCE</scope>
</reference>
<dbReference type="InterPro" id="IPR009000">
    <property type="entry name" value="Transl_B-barrel_sf"/>
</dbReference>
<evidence type="ECO:0000256" key="11">
    <source>
        <dbReference type="ARBA" id="ARBA00022917"/>
    </source>
</evidence>
<dbReference type="EC" id="3.6.5.3" evidence="4"/>
<feature type="compositionally biased region" description="Basic residues" evidence="16">
    <location>
        <begin position="151"/>
        <end position="162"/>
    </location>
</feature>
<dbReference type="SUPFAM" id="SSF52156">
    <property type="entry name" value="Initiation factor IF2/eIF5b, domain 3"/>
    <property type="match status" value="1"/>
</dbReference>
<dbReference type="NCBIfam" id="NF003078">
    <property type="entry name" value="PRK04004.1"/>
    <property type="match status" value="1"/>
</dbReference>
<evidence type="ECO:0000256" key="8">
    <source>
        <dbReference type="ARBA" id="ARBA00022723"/>
    </source>
</evidence>
<evidence type="ECO:0000256" key="9">
    <source>
        <dbReference type="ARBA" id="ARBA00022741"/>
    </source>
</evidence>
<dbReference type="GO" id="GO:0005739">
    <property type="term" value="C:mitochondrion"/>
    <property type="evidence" value="ECO:0007669"/>
    <property type="project" value="TreeGrafter"/>
</dbReference>
<dbReference type="Gene3D" id="2.40.30.10">
    <property type="entry name" value="Translation factors"/>
    <property type="match status" value="2"/>
</dbReference>
<accession>A0A8S4N904</accession>
<dbReference type="OrthoDB" id="4928at2759"/>
<feature type="compositionally biased region" description="Basic residues" evidence="16">
    <location>
        <begin position="41"/>
        <end position="50"/>
    </location>
</feature>
<dbReference type="CDD" id="cd16266">
    <property type="entry name" value="IF2_aeIF5B_IV"/>
    <property type="match status" value="1"/>
</dbReference>
<dbReference type="PRINTS" id="PR00315">
    <property type="entry name" value="ELONGATNFCT"/>
</dbReference>
<dbReference type="PANTHER" id="PTHR43381">
    <property type="entry name" value="TRANSLATION INITIATION FACTOR IF-2-RELATED"/>
    <property type="match status" value="1"/>
</dbReference>
<comment type="function">
    <text evidence="14">Plays a role in translation initiation. Ribosome-dependent GTPase that promotes the joining of the 60S ribosomal subunit to the pre-initiation complex to form the 80S initiation complex with the initiator methionine-tRNA in the P-site base paired to the start codon. Together with eIF1A (EIF1AX), actively orients the initiator methionine-tRNA in a conformation that allows 60S ribosomal subunit joining to form the 80S initiation complex. Is released after formation of the 80S initiation complex. Its GTPase activity is not essential for ribosomal subunits joining, but GTP hydrolysis is needed for eIF1A (EIF1AX) ejection quickly followed by EIF5B release to form elongation-competent ribosomes. In contrast to its procaryotic homolog, does not promote recruitment of Met-rRNA to the small ribosomal subunit.</text>
</comment>
<dbReference type="PROSITE" id="PS51722">
    <property type="entry name" value="G_TR_2"/>
    <property type="match status" value="1"/>
</dbReference>
<protein>
    <recommendedName>
        <fullName evidence="5">Eukaryotic translation initiation factor 5B</fullName>
        <ecNumber evidence="4">3.6.5.3</ecNumber>
    </recommendedName>
    <alternativeName>
        <fullName evidence="13">Translation initiation factor IF-2</fullName>
    </alternativeName>
</protein>
<feature type="compositionally biased region" description="Basic residues" evidence="16">
    <location>
        <begin position="266"/>
        <end position="281"/>
    </location>
</feature>
<evidence type="ECO:0000256" key="2">
    <source>
        <dbReference type="ARBA" id="ARBA00004496"/>
    </source>
</evidence>
<proteinExistence type="inferred from homology"/>
<dbReference type="Pfam" id="PF11987">
    <property type="entry name" value="IF-2"/>
    <property type="match status" value="1"/>
</dbReference>
<keyword evidence="10" id="KW-0378">Hydrolase</keyword>
<dbReference type="InterPro" id="IPR029459">
    <property type="entry name" value="EFTU-type"/>
</dbReference>
<feature type="compositionally biased region" description="Basic and acidic residues" evidence="16">
    <location>
        <begin position="618"/>
        <end position="640"/>
    </location>
</feature>
<dbReference type="EMBL" id="CAIIXF020000002">
    <property type="protein sequence ID" value="CAH1777492.1"/>
    <property type="molecule type" value="Genomic_DNA"/>
</dbReference>
<dbReference type="Gene3D" id="3.40.50.300">
    <property type="entry name" value="P-loop containing nucleotide triphosphate hydrolases"/>
    <property type="match status" value="1"/>
</dbReference>
<feature type="region of interest" description="Disordered" evidence="16">
    <location>
        <begin position="1"/>
        <end position="640"/>
    </location>
</feature>
<evidence type="ECO:0000259" key="17">
    <source>
        <dbReference type="PROSITE" id="PS51722"/>
    </source>
</evidence>
<dbReference type="SUPFAM" id="SSF50447">
    <property type="entry name" value="Translation proteins"/>
    <property type="match status" value="1"/>
</dbReference>
<evidence type="ECO:0000256" key="14">
    <source>
        <dbReference type="ARBA" id="ARBA00053410"/>
    </source>
</evidence>
<feature type="compositionally biased region" description="Basic and acidic residues" evidence="16">
    <location>
        <begin position="389"/>
        <end position="459"/>
    </location>
</feature>
<dbReference type="Proteomes" id="UP000749559">
    <property type="component" value="Unassembled WGS sequence"/>
</dbReference>
<comment type="caution">
    <text evidence="18">The sequence shown here is derived from an EMBL/GenBank/DDBJ whole genome shotgun (WGS) entry which is preliminary data.</text>
</comment>
<feature type="compositionally biased region" description="Polar residues" evidence="16">
    <location>
        <begin position="505"/>
        <end position="526"/>
    </location>
</feature>
<evidence type="ECO:0000256" key="7">
    <source>
        <dbReference type="ARBA" id="ARBA00022540"/>
    </source>
</evidence>
<evidence type="ECO:0000256" key="15">
    <source>
        <dbReference type="ARBA" id="ARBA00061781"/>
    </source>
</evidence>
<dbReference type="FunFam" id="2.40.30.10:FF:000026">
    <property type="entry name" value="Eukaryotic translation initiation factor 5B"/>
    <property type="match status" value="1"/>
</dbReference>
<sequence>MGKPKKGKKGHQDDDFSDSEVVDPVAAAEDDEVQQPASKPAAKKGKKGRKKKDDDWEDDVAKEIAALAMEQNQGNDDITNGDADEEIPEPVKKTKKKTRKGAADADDESPAPVSAFAMLNIEDPESGPGSDADDSPSEAPSIKEKAAPVKQAKKSKKDKKKQKQQEQEDDLDAILAELDKPVEKPKSKKDKKKQETEEKQNNETDVIESETKVDDSEHKENDDNETKMNDTSDVVEVKEPEPEEDVDGDDKDDDGDEGGFKIKTAAQKKKEKKEREKKKKAEQKAKEASKKSKASTPAEEAKVEEEAKQMTPDADATATAKESTPTEEATKETTAADDEAAEGEKDEGGEEESSSSKKKKDKKKKKKKGEEKEEKKKPGRGQLAAMKEALQRVREEEERLQREEEERIKREEEELARKIEEEKQEKERKERKKLKEKEKKDRLKAEGKLLTNKQKEAQRRAQQMLESMKAQGLELPSKEDIPKRKPIYGKKKKQPQQVKTDEKSPSPTGDMESSSATETPNVTPAQTPVEEKDIAGSWDQDEDEPLDDWEKIGEEETKKEEPKAVTVTVEPKKEKVAIEAKTTKTEEDDDEDEDNSEEDSDDEDSSDDEESDSSDEEATAREKAISRIMKRHTDAEKKRTTDKLRAPVVCVLGHVDTGKTKILDKLRRTNVQDGEAGGITQQIGATNCPASAIKEKTSMCKEFAKKDLKIPGLLIIDTPGHESFSNLRTRGSGLCDIAILVVDIMHGIEPQTIESIGLLKSRKTPFIVALNKIDRLYGWKPNPHSDVQNCIKKQGKNTRDEFEERVAEVVVQFAEQSLNATLFYDNKNPREFVSMVPTSAHSGDGMGNLVALICELCQSMLAKKLSYSEELQATVMEVKEISGLGTTLDVILVNGNIREGDTIVVAGTQGPIVTSIRGCLLPPAMKELRVKNQYEHHKDVTAAQGVKIIAKDLEKAVAGLPLHVAHFPDEIEIFKEELDVMLEDILKSIKTTDRGVFVQASTLGSLEALLEFLRTSKIPYAGINIGPIHKKDVMKASVMLEHDTQYAVILAFDIKVEREAQEMADNLGVKIFTADIIYHLFDKFMAFREELKNKKREELKYVAVFPCKLRVLPQFIFNSRDPIVCGISIEAGFIKIGTPLCVPSREFTTLGRISSIELNNKPIDIARKGQEVCIKIENTGGGTPQMFGRHFDETDLLVSKISRESIDAVKDYFREDMLKTDWVLIKEMKKLFEIL</sequence>
<dbReference type="FunFam" id="3.40.50.300:FF:000112">
    <property type="entry name" value="Eukaryotic translation initiation factor 5B"/>
    <property type="match status" value="1"/>
</dbReference>
<feature type="compositionally biased region" description="Acidic residues" evidence="16">
    <location>
        <begin position="335"/>
        <end position="353"/>
    </location>
</feature>
<evidence type="ECO:0000313" key="19">
    <source>
        <dbReference type="Proteomes" id="UP000749559"/>
    </source>
</evidence>
<dbReference type="InterPro" id="IPR027417">
    <property type="entry name" value="P-loop_NTPase"/>
</dbReference>
<comment type="subcellular location">
    <subcellularLocation>
        <location evidence="2">Cytoplasm</location>
    </subcellularLocation>
</comment>
<evidence type="ECO:0000256" key="13">
    <source>
        <dbReference type="ARBA" id="ARBA00032478"/>
    </source>
</evidence>
<dbReference type="CDD" id="cd03703">
    <property type="entry name" value="aeIF5B_II"/>
    <property type="match status" value="1"/>
</dbReference>
<feature type="compositionally biased region" description="Acidic residues" evidence="16">
    <location>
        <begin position="586"/>
        <end position="617"/>
    </location>
</feature>
<dbReference type="Pfam" id="PF00009">
    <property type="entry name" value="GTP_EFTU"/>
    <property type="match status" value="1"/>
</dbReference>
<dbReference type="InterPro" id="IPR023115">
    <property type="entry name" value="TIF_IF2_dom3"/>
</dbReference>
<evidence type="ECO:0000256" key="1">
    <source>
        <dbReference type="ARBA" id="ARBA00001944"/>
    </source>
</evidence>
<organism evidence="18 19">
    <name type="scientific">Owenia fusiformis</name>
    <name type="common">Polychaete worm</name>
    <dbReference type="NCBI Taxonomy" id="6347"/>
    <lineage>
        <taxon>Eukaryota</taxon>
        <taxon>Metazoa</taxon>
        <taxon>Spiralia</taxon>
        <taxon>Lophotrochozoa</taxon>
        <taxon>Annelida</taxon>
        <taxon>Polychaeta</taxon>
        <taxon>Sedentaria</taxon>
        <taxon>Canalipalpata</taxon>
        <taxon>Sabellida</taxon>
        <taxon>Oweniida</taxon>
        <taxon>Oweniidae</taxon>
        <taxon>Owenia</taxon>
    </lineage>
</organism>
<dbReference type="InterPro" id="IPR015760">
    <property type="entry name" value="TIF_IF2"/>
</dbReference>
<evidence type="ECO:0000256" key="5">
    <source>
        <dbReference type="ARBA" id="ARBA00013824"/>
    </source>
</evidence>
<dbReference type="PANTHER" id="PTHR43381:SF4">
    <property type="entry name" value="EUKARYOTIC TRANSLATION INITIATION FACTOR 5B"/>
    <property type="match status" value="1"/>
</dbReference>
<dbReference type="Pfam" id="PF14578">
    <property type="entry name" value="GTP_EFTU_D4"/>
    <property type="match status" value="1"/>
</dbReference>
<dbReference type="NCBIfam" id="TIGR00231">
    <property type="entry name" value="small_GTP"/>
    <property type="match status" value="1"/>
</dbReference>
<dbReference type="GO" id="GO:0046872">
    <property type="term" value="F:metal ion binding"/>
    <property type="evidence" value="ECO:0007669"/>
    <property type="project" value="UniProtKB-KW"/>
</dbReference>
<feature type="compositionally biased region" description="Basic and acidic residues" evidence="16">
    <location>
        <begin position="548"/>
        <end position="563"/>
    </location>
</feature>
<feature type="compositionally biased region" description="Basic residues" evidence="16">
    <location>
        <begin position="484"/>
        <end position="494"/>
    </location>
</feature>
<dbReference type="FunFam" id="3.40.50.10050:FF:000002">
    <property type="entry name" value="Eukaryotic translation initiation factor 5B"/>
    <property type="match status" value="1"/>
</dbReference>
<keyword evidence="6" id="KW-0963">Cytoplasm</keyword>